<dbReference type="AlphaFoldDB" id="A0A291GEE6"/>
<protein>
    <submittedName>
        <fullName evidence="1">Uncharacterized protein</fullName>
    </submittedName>
</protein>
<dbReference type="Proteomes" id="UP000217935">
    <property type="component" value="Chromosome"/>
</dbReference>
<evidence type="ECO:0000313" key="1">
    <source>
        <dbReference type="EMBL" id="ATG48565.1"/>
    </source>
</evidence>
<accession>A0A291GEE6</accession>
<organism evidence="1 2">
    <name type="scientific">Celeribacter ethanolicus</name>
    <dbReference type="NCBI Taxonomy" id="1758178"/>
    <lineage>
        <taxon>Bacteria</taxon>
        <taxon>Pseudomonadati</taxon>
        <taxon>Pseudomonadota</taxon>
        <taxon>Alphaproteobacteria</taxon>
        <taxon>Rhodobacterales</taxon>
        <taxon>Roseobacteraceae</taxon>
        <taxon>Celeribacter</taxon>
    </lineage>
</organism>
<proteinExistence type="predicted"/>
<gene>
    <name evidence="1" type="ORF">CEW89_13960</name>
</gene>
<dbReference type="OrthoDB" id="9996192at2"/>
<dbReference type="KEGG" id="ceh:CEW89_13960"/>
<keyword evidence="2" id="KW-1185">Reference proteome</keyword>
<reference evidence="1 2" key="1">
    <citation type="submission" date="2017-06" db="EMBL/GenBank/DDBJ databases">
        <title>Celeribacter sp. TSPH2 complete genome sequence.</title>
        <authorList>
            <person name="Woo J.-H."/>
            <person name="Kim H.-S."/>
        </authorList>
    </citation>
    <scope>NUCLEOTIDE SEQUENCE [LARGE SCALE GENOMIC DNA]</scope>
    <source>
        <strain evidence="1 2">TSPH2</strain>
    </source>
</reference>
<dbReference type="RefSeq" id="WP_096806302.1">
    <property type="nucleotide sequence ID" value="NZ_CP022196.1"/>
</dbReference>
<evidence type="ECO:0000313" key="2">
    <source>
        <dbReference type="Proteomes" id="UP000217935"/>
    </source>
</evidence>
<name>A0A291GEE6_9RHOB</name>
<dbReference type="EMBL" id="CP022196">
    <property type="protein sequence ID" value="ATG48565.1"/>
    <property type="molecule type" value="Genomic_DNA"/>
</dbReference>
<sequence>MLEAYWDLINQYCDQNIVAEVQTLEFGQTEDVWKQDTAVNDVSRQLKNDSQCLEAYVGYLAYSVNASTPAEVNNTFLDIALRLPLEKKAHFQKAMEWAYAHMTYAPRYSRLYFDVAGLYSIDLREKFHPKFEKAFFTDHTDEAFGYYQYLVSIDDPRGLARFDEISRRVEGDVNALFKVLNGLTEQLPSAEHSKMDVKAVLNILKRYKNDQRRIAGVYGPGTGPSLQEYLAPIFQIYGR</sequence>